<dbReference type="Proteomes" id="UP001219567">
    <property type="component" value="Chromosome 2"/>
</dbReference>
<feature type="compositionally biased region" description="Polar residues" evidence="11">
    <location>
        <begin position="417"/>
        <end position="433"/>
    </location>
</feature>
<dbReference type="PANTHER" id="PTHR48012">
    <property type="entry name" value="STERILE20-LIKE KINASE, ISOFORM B-RELATED"/>
    <property type="match status" value="1"/>
</dbReference>
<evidence type="ECO:0000256" key="9">
    <source>
        <dbReference type="ARBA" id="ARBA00048679"/>
    </source>
</evidence>
<proteinExistence type="inferred from homology"/>
<dbReference type="GO" id="GO:0005524">
    <property type="term" value="F:ATP binding"/>
    <property type="evidence" value="ECO:0007669"/>
    <property type="project" value="UniProtKB-UniRule"/>
</dbReference>
<dbReference type="AlphaFoldDB" id="A0AAJ5YYY8"/>
<dbReference type="FunFam" id="1.10.510.10:FF:000421">
    <property type="entry name" value="Serine/threonine-protein kinase PAK 6"/>
    <property type="match status" value="1"/>
</dbReference>
<dbReference type="EC" id="2.7.11.1" evidence="2"/>
<evidence type="ECO:0000256" key="1">
    <source>
        <dbReference type="ARBA" id="ARBA00008874"/>
    </source>
</evidence>
<evidence type="ECO:0000313" key="13">
    <source>
        <dbReference type="EMBL" id="WFC99099.1"/>
    </source>
</evidence>
<dbReference type="SUPFAM" id="SSF56112">
    <property type="entry name" value="Protein kinase-like (PK-like)"/>
    <property type="match status" value="1"/>
</dbReference>
<keyword evidence="6" id="KW-0418">Kinase</keyword>
<reference evidence="13 14" key="1">
    <citation type="submission" date="2023-03" db="EMBL/GenBank/DDBJ databases">
        <title>Mating type loci evolution in Malassezia.</title>
        <authorList>
            <person name="Coelho M.A."/>
        </authorList>
    </citation>
    <scope>NUCLEOTIDE SEQUENCE [LARGE SCALE GENOMIC DNA]</scope>
    <source>
        <strain evidence="13 14">CBS 9725</strain>
    </source>
</reference>
<evidence type="ECO:0000256" key="2">
    <source>
        <dbReference type="ARBA" id="ARBA00012513"/>
    </source>
</evidence>
<evidence type="ECO:0000256" key="11">
    <source>
        <dbReference type="SAM" id="MobiDB-lite"/>
    </source>
</evidence>
<gene>
    <name evidence="13" type="ORF">MYAM1_001837</name>
</gene>
<dbReference type="InterPro" id="IPR011009">
    <property type="entry name" value="Kinase-like_dom_sf"/>
</dbReference>
<feature type="compositionally biased region" description="Polar residues" evidence="11">
    <location>
        <begin position="391"/>
        <end position="407"/>
    </location>
</feature>
<accession>A0AAJ5YYY8</accession>
<keyword evidence="14" id="KW-1185">Reference proteome</keyword>
<organism evidence="13 14">
    <name type="scientific">Malassezia yamatoensis</name>
    <dbReference type="NCBI Taxonomy" id="253288"/>
    <lineage>
        <taxon>Eukaryota</taxon>
        <taxon>Fungi</taxon>
        <taxon>Dikarya</taxon>
        <taxon>Basidiomycota</taxon>
        <taxon>Ustilaginomycotina</taxon>
        <taxon>Malasseziomycetes</taxon>
        <taxon>Malasseziales</taxon>
        <taxon>Malasseziaceae</taxon>
        <taxon>Malassezia</taxon>
    </lineage>
</organism>
<protein>
    <recommendedName>
        <fullName evidence="2">non-specific serine/threonine protein kinase</fullName>
        <ecNumber evidence="2">2.7.11.1</ecNumber>
    </recommendedName>
</protein>
<keyword evidence="5 10" id="KW-0547">Nucleotide-binding</keyword>
<feature type="domain" description="Protein kinase" evidence="12">
    <location>
        <begin position="50"/>
        <end position="314"/>
    </location>
</feature>
<evidence type="ECO:0000256" key="3">
    <source>
        <dbReference type="ARBA" id="ARBA00022527"/>
    </source>
</evidence>
<sequence>MAGLDGVERTPGRHRSRVESASRWDKDPERRENRSVPFPSAGTTHPWSEYTLIRRLGRGSFGQVYEAIYKPYSTAVAIKQIQLESDGLQGSNDTQAQDLTEIQREITSLAQCVKCERVTRYYGSFVKKYTLWVVMELMDYGSCLSLLRRVGPLPERAIAVLCRELVLGLDYLHEQGIIHRDIKAANVLLSRRGEVKLADFGVAAQLLHRGSRRNTLVGTPYWMAPEVIKQSHYDSRADIWSLGITAIELATGHPPLSSYHPMRALFLIPKANAPRIDDSKGEYSADFVQFVNSCLAKAPQQRASARELRSSSFVQNAGGLDIIRELLGDTAEPVKFAEEVSIDATDASLTDPSSISEWAFDISGEVTGGLGVNVDAEALPAAAALVDAMQLQPSSERPKEVTQSTLGLSGVQRPPASVQNENQSTSRKNSGVTSEKDTRPDQASTRADSISLSVTKHDAQESEILTLDAPLPSTPTSPPSHLSQPSTPRHGNSAISSSPRRTPRAHASPSFGRSDSVQTRIQAALEQLVYQAGQDATAADPPIAQLYQLHGLLSQLGRQNPDYLESFVDLLNPQQAPSRTPVTASRLAGLLYDRWLEGLRARWHVLDSSQNPTS</sequence>
<evidence type="ECO:0000256" key="5">
    <source>
        <dbReference type="ARBA" id="ARBA00022741"/>
    </source>
</evidence>
<evidence type="ECO:0000259" key="12">
    <source>
        <dbReference type="PROSITE" id="PS50011"/>
    </source>
</evidence>
<feature type="compositionally biased region" description="Polar residues" evidence="11">
    <location>
        <begin position="441"/>
        <end position="454"/>
    </location>
</feature>
<dbReference type="InterPro" id="IPR017441">
    <property type="entry name" value="Protein_kinase_ATP_BS"/>
</dbReference>
<dbReference type="InterPro" id="IPR008271">
    <property type="entry name" value="Ser/Thr_kinase_AS"/>
</dbReference>
<dbReference type="PROSITE" id="PS00108">
    <property type="entry name" value="PROTEIN_KINASE_ST"/>
    <property type="match status" value="1"/>
</dbReference>
<dbReference type="PROSITE" id="PS50011">
    <property type="entry name" value="PROTEIN_KINASE_DOM"/>
    <property type="match status" value="1"/>
</dbReference>
<dbReference type="InterPro" id="IPR050629">
    <property type="entry name" value="STE20/SPS1-PAK"/>
</dbReference>
<comment type="similarity">
    <text evidence="1">Belongs to the protein kinase superfamily. STE Ser/Thr protein kinase family. STE20 subfamily.</text>
</comment>
<dbReference type="GO" id="GO:0005737">
    <property type="term" value="C:cytoplasm"/>
    <property type="evidence" value="ECO:0007669"/>
    <property type="project" value="TreeGrafter"/>
</dbReference>
<dbReference type="Gene3D" id="1.10.510.10">
    <property type="entry name" value="Transferase(Phosphotransferase) domain 1"/>
    <property type="match status" value="1"/>
</dbReference>
<comment type="catalytic activity">
    <reaction evidence="9">
        <text>L-seryl-[protein] + ATP = O-phospho-L-seryl-[protein] + ADP + H(+)</text>
        <dbReference type="Rhea" id="RHEA:17989"/>
        <dbReference type="Rhea" id="RHEA-COMP:9863"/>
        <dbReference type="Rhea" id="RHEA-COMP:11604"/>
        <dbReference type="ChEBI" id="CHEBI:15378"/>
        <dbReference type="ChEBI" id="CHEBI:29999"/>
        <dbReference type="ChEBI" id="CHEBI:30616"/>
        <dbReference type="ChEBI" id="CHEBI:83421"/>
        <dbReference type="ChEBI" id="CHEBI:456216"/>
        <dbReference type="EC" id="2.7.11.1"/>
    </reaction>
</comment>
<evidence type="ECO:0000256" key="6">
    <source>
        <dbReference type="ARBA" id="ARBA00022777"/>
    </source>
</evidence>
<dbReference type="PANTHER" id="PTHR48012:SF10">
    <property type="entry name" value="FI20177P1"/>
    <property type="match status" value="1"/>
</dbReference>
<feature type="compositionally biased region" description="Basic and acidic residues" evidence="11">
    <location>
        <begin position="1"/>
        <end position="34"/>
    </location>
</feature>
<keyword evidence="4" id="KW-0808">Transferase</keyword>
<evidence type="ECO:0000256" key="4">
    <source>
        <dbReference type="ARBA" id="ARBA00022679"/>
    </source>
</evidence>
<evidence type="ECO:0000313" key="14">
    <source>
        <dbReference type="Proteomes" id="UP001219567"/>
    </source>
</evidence>
<feature type="compositionally biased region" description="Low complexity" evidence="11">
    <location>
        <begin position="479"/>
        <end position="488"/>
    </location>
</feature>
<evidence type="ECO:0000256" key="7">
    <source>
        <dbReference type="ARBA" id="ARBA00022840"/>
    </source>
</evidence>
<feature type="region of interest" description="Disordered" evidence="11">
    <location>
        <begin position="1"/>
        <end position="42"/>
    </location>
</feature>
<comment type="catalytic activity">
    <reaction evidence="8">
        <text>L-threonyl-[protein] + ATP = O-phospho-L-threonyl-[protein] + ADP + H(+)</text>
        <dbReference type="Rhea" id="RHEA:46608"/>
        <dbReference type="Rhea" id="RHEA-COMP:11060"/>
        <dbReference type="Rhea" id="RHEA-COMP:11605"/>
        <dbReference type="ChEBI" id="CHEBI:15378"/>
        <dbReference type="ChEBI" id="CHEBI:30013"/>
        <dbReference type="ChEBI" id="CHEBI:30616"/>
        <dbReference type="ChEBI" id="CHEBI:61977"/>
        <dbReference type="ChEBI" id="CHEBI:456216"/>
        <dbReference type="EC" id="2.7.11.1"/>
    </reaction>
</comment>
<feature type="region of interest" description="Disordered" evidence="11">
    <location>
        <begin position="391"/>
        <end position="517"/>
    </location>
</feature>
<dbReference type="InterPro" id="IPR000719">
    <property type="entry name" value="Prot_kinase_dom"/>
</dbReference>
<dbReference type="SMART" id="SM00220">
    <property type="entry name" value="S_TKc"/>
    <property type="match status" value="1"/>
</dbReference>
<dbReference type="EMBL" id="CP119944">
    <property type="protein sequence ID" value="WFC99099.1"/>
    <property type="molecule type" value="Genomic_DNA"/>
</dbReference>
<dbReference type="Pfam" id="PF00069">
    <property type="entry name" value="Pkinase"/>
    <property type="match status" value="1"/>
</dbReference>
<evidence type="ECO:0000256" key="8">
    <source>
        <dbReference type="ARBA" id="ARBA00047899"/>
    </source>
</evidence>
<feature type="compositionally biased region" description="Polar residues" evidence="11">
    <location>
        <begin position="489"/>
        <end position="500"/>
    </location>
</feature>
<name>A0AAJ5YYY8_9BASI</name>
<dbReference type="PROSITE" id="PS00107">
    <property type="entry name" value="PROTEIN_KINASE_ATP"/>
    <property type="match status" value="1"/>
</dbReference>
<keyword evidence="3" id="KW-0723">Serine/threonine-protein kinase</keyword>
<evidence type="ECO:0000256" key="10">
    <source>
        <dbReference type="PROSITE-ProRule" id="PRU10141"/>
    </source>
</evidence>
<keyword evidence="7 10" id="KW-0067">ATP-binding</keyword>
<dbReference type="GO" id="GO:0004674">
    <property type="term" value="F:protein serine/threonine kinase activity"/>
    <property type="evidence" value="ECO:0007669"/>
    <property type="project" value="UniProtKB-KW"/>
</dbReference>
<feature type="binding site" evidence="10">
    <location>
        <position position="79"/>
    </location>
    <ligand>
        <name>ATP</name>
        <dbReference type="ChEBI" id="CHEBI:30616"/>
    </ligand>
</feature>